<accession>A0A921U3N0</accession>
<dbReference type="Proteomes" id="UP000807115">
    <property type="component" value="Chromosome 9"/>
</dbReference>
<sequence length="72" mass="8523">MMTLWTTKTLDPTLLRTASVITRWQKCSAWFQSTTISTKWRHSPSRQLKLSPKLQMDPDYEHKLAWSHHPSL</sequence>
<evidence type="ECO:0000313" key="1">
    <source>
        <dbReference type="EMBL" id="KAG0516791.1"/>
    </source>
</evidence>
<reference evidence="1" key="1">
    <citation type="journal article" date="2019" name="BMC Genomics">
        <title>A new reference genome for Sorghum bicolor reveals high levels of sequence similarity between sweet and grain genotypes: implications for the genetics of sugar metabolism.</title>
        <authorList>
            <person name="Cooper E.A."/>
            <person name="Brenton Z.W."/>
            <person name="Flinn B.S."/>
            <person name="Jenkins J."/>
            <person name="Shu S."/>
            <person name="Flowers D."/>
            <person name="Luo F."/>
            <person name="Wang Y."/>
            <person name="Xia P."/>
            <person name="Barry K."/>
            <person name="Daum C."/>
            <person name="Lipzen A."/>
            <person name="Yoshinaga Y."/>
            <person name="Schmutz J."/>
            <person name="Saski C."/>
            <person name="Vermerris W."/>
            <person name="Kresovich S."/>
        </authorList>
    </citation>
    <scope>NUCLEOTIDE SEQUENCE</scope>
</reference>
<comment type="caution">
    <text evidence="1">The sequence shown here is derived from an EMBL/GenBank/DDBJ whole genome shotgun (WGS) entry which is preliminary data.</text>
</comment>
<protein>
    <submittedName>
        <fullName evidence="1">Uncharacterized protein</fullName>
    </submittedName>
</protein>
<name>A0A921U3N0_SORBI</name>
<proteinExistence type="predicted"/>
<reference evidence="1" key="2">
    <citation type="submission" date="2020-10" db="EMBL/GenBank/DDBJ databases">
        <authorList>
            <person name="Cooper E.A."/>
            <person name="Brenton Z.W."/>
            <person name="Flinn B.S."/>
            <person name="Jenkins J."/>
            <person name="Shu S."/>
            <person name="Flowers D."/>
            <person name="Luo F."/>
            <person name="Wang Y."/>
            <person name="Xia P."/>
            <person name="Barry K."/>
            <person name="Daum C."/>
            <person name="Lipzen A."/>
            <person name="Yoshinaga Y."/>
            <person name="Schmutz J."/>
            <person name="Saski C."/>
            <person name="Vermerris W."/>
            <person name="Kresovich S."/>
        </authorList>
    </citation>
    <scope>NUCLEOTIDE SEQUENCE</scope>
</reference>
<evidence type="ECO:0000313" key="2">
    <source>
        <dbReference type="Proteomes" id="UP000807115"/>
    </source>
</evidence>
<dbReference type="AlphaFoldDB" id="A0A921U3N0"/>
<dbReference type="EMBL" id="CM027688">
    <property type="protein sequence ID" value="KAG0516791.1"/>
    <property type="molecule type" value="Genomic_DNA"/>
</dbReference>
<gene>
    <name evidence="1" type="ORF">BDA96_09G033800</name>
</gene>
<organism evidence="1 2">
    <name type="scientific">Sorghum bicolor</name>
    <name type="common">Sorghum</name>
    <name type="synonym">Sorghum vulgare</name>
    <dbReference type="NCBI Taxonomy" id="4558"/>
    <lineage>
        <taxon>Eukaryota</taxon>
        <taxon>Viridiplantae</taxon>
        <taxon>Streptophyta</taxon>
        <taxon>Embryophyta</taxon>
        <taxon>Tracheophyta</taxon>
        <taxon>Spermatophyta</taxon>
        <taxon>Magnoliopsida</taxon>
        <taxon>Liliopsida</taxon>
        <taxon>Poales</taxon>
        <taxon>Poaceae</taxon>
        <taxon>PACMAD clade</taxon>
        <taxon>Panicoideae</taxon>
        <taxon>Andropogonodae</taxon>
        <taxon>Andropogoneae</taxon>
        <taxon>Sorghinae</taxon>
        <taxon>Sorghum</taxon>
    </lineage>
</organism>